<dbReference type="Pfam" id="PF00201">
    <property type="entry name" value="UDPGT"/>
    <property type="match status" value="1"/>
</dbReference>
<dbReference type="AlphaFoldDB" id="A0A5N5F9L2"/>
<organism evidence="4 5">
    <name type="scientific">Pyrus ussuriensis x Pyrus communis</name>
    <dbReference type="NCBI Taxonomy" id="2448454"/>
    <lineage>
        <taxon>Eukaryota</taxon>
        <taxon>Viridiplantae</taxon>
        <taxon>Streptophyta</taxon>
        <taxon>Embryophyta</taxon>
        <taxon>Tracheophyta</taxon>
        <taxon>Spermatophyta</taxon>
        <taxon>Magnoliopsida</taxon>
        <taxon>eudicotyledons</taxon>
        <taxon>Gunneridae</taxon>
        <taxon>Pentapetalae</taxon>
        <taxon>rosids</taxon>
        <taxon>fabids</taxon>
        <taxon>Rosales</taxon>
        <taxon>Rosaceae</taxon>
        <taxon>Amygdaloideae</taxon>
        <taxon>Maleae</taxon>
        <taxon>Pyrus</taxon>
    </lineage>
</organism>
<dbReference type="Gene3D" id="3.40.50.2000">
    <property type="entry name" value="Glycogen Phosphorylase B"/>
    <property type="match status" value="2"/>
</dbReference>
<name>A0A5N5F9L2_9ROSA</name>
<dbReference type="Proteomes" id="UP000327157">
    <property type="component" value="Chromosome 1"/>
</dbReference>
<dbReference type="InterPro" id="IPR002213">
    <property type="entry name" value="UDP_glucos_trans"/>
</dbReference>
<reference evidence="5" key="2">
    <citation type="submission" date="2019-10" db="EMBL/GenBank/DDBJ databases">
        <title>A de novo genome assembly of a pear dwarfing rootstock.</title>
        <authorList>
            <person name="Wang F."/>
            <person name="Wang J."/>
            <person name="Li S."/>
            <person name="Zhang Y."/>
            <person name="Fang M."/>
            <person name="Ma L."/>
            <person name="Zhao Y."/>
            <person name="Jiang S."/>
        </authorList>
    </citation>
    <scope>NUCLEOTIDE SEQUENCE [LARGE SCALE GENOMIC DNA]</scope>
</reference>
<sequence>MEAIVLYPSPAIGHLVTMVELGKLILTTRPPNSISIHILITTPPYRVDDTASYIASVSFDSIIFHHLPAISLPPCATSSVPAHETLICDVLRLSNPNVHNSLLSIIDKNYKIQSFVMDIFCSPALSVVTKLNIPGYFLFTSGAACLACALYLPTIHKTIDKSIKDLNTLPTIPGSPPIRSSDMPKPLRDRLFSKEQLKEIALGLERSGHRFLWVVRNPPNSQNGQTVDLTVQAGPDLESLRLVVKMWAPQVAVLNHDSVGGFVTHCGWNSVLEAVFNRVVLVEEIKIALPMDDSKDGFVSAAEVEKRVTELMNSDSMEGNSIRARAKDIQIEARAALSESGTSRVALTRLLKSWNQS</sequence>
<evidence type="ECO:0000313" key="5">
    <source>
        <dbReference type="Proteomes" id="UP000327157"/>
    </source>
</evidence>
<keyword evidence="2" id="KW-0328">Glycosyltransferase</keyword>
<evidence type="ECO:0000256" key="2">
    <source>
        <dbReference type="ARBA" id="ARBA00022676"/>
    </source>
</evidence>
<evidence type="ECO:0000313" key="4">
    <source>
        <dbReference type="EMBL" id="KAB2598701.1"/>
    </source>
</evidence>
<dbReference type="CDD" id="cd03784">
    <property type="entry name" value="GT1_Gtf-like"/>
    <property type="match status" value="1"/>
</dbReference>
<dbReference type="GO" id="GO:0035251">
    <property type="term" value="F:UDP-glucosyltransferase activity"/>
    <property type="evidence" value="ECO:0007669"/>
    <property type="project" value="InterPro"/>
</dbReference>
<reference evidence="4 5" key="3">
    <citation type="submission" date="2019-11" db="EMBL/GenBank/DDBJ databases">
        <title>A de novo genome assembly of a pear dwarfing rootstock.</title>
        <authorList>
            <person name="Wang F."/>
            <person name="Wang J."/>
            <person name="Li S."/>
            <person name="Zhang Y."/>
            <person name="Fang M."/>
            <person name="Ma L."/>
            <person name="Zhao Y."/>
            <person name="Jiang S."/>
        </authorList>
    </citation>
    <scope>NUCLEOTIDE SEQUENCE [LARGE SCALE GENOMIC DNA]</scope>
    <source>
        <strain evidence="4">S2</strain>
        <tissue evidence="4">Leaf</tissue>
    </source>
</reference>
<reference evidence="4 5" key="1">
    <citation type="submission" date="2019-09" db="EMBL/GenBank/DDBJ databases">
        <authorList>
            <person name="Ou C."/>
        </authorList>
    </citation>
    <scope>NUCLEOTIDE SEQUENCE [LARGE SCALE GENOMIC DNA]</scope>
    <source>
        <strain evidence="4">S2</strain>
        <tissue evidence="4">Leaf</tissue>
    </source>
</reference>
<dbReference type="OrthoDB" id="5835829at2759"/>
<dbReference type="EMBL" id="SMOL01000768">
    <property type="protein sequence ID" value="KAB2598701.1"/>
    <property type="molecule type" value="Genomic_DNA"/>
</dbReference>
<dbReference type="InterPro" id="IPR018247">
    <property type="entry name" value="EF_Hand_1_Ca_BS"/>
</dbReference>
<dbReference type="PROSITE" id="PS00018">
    <property type="entry name" value="EF_HAND_1"/>
    <property type="match status" value="1"/>
</dbReference>
<dbReference type="InterPro" id="IPR050481">
    <property type="entry name" value="UDP-glycosyltransf_plant"/>
</dbReference>
<keyword evidence="5" id="KW-1185">Reference proteome</keyword>
<dbReference type="SUPFAM" id="SSF53756">
    <property type="entry name" value="UDP-Glycosyltransferase/glycogen phosphorylase"/>
    <property type="match status" value="1"/>
</dbReference>
<dbReference type="PANTHER" id="PTHR48048">
    <property type="entry name" value="GLYCOSYLTRANSFERASE"/>
    <property type="match status" value="1"/>
</dbReference>
<accession>A0A5N5F9L2</accession>
<comment type="caution">
    <text evidence="4">The sequence shown here is derived from an EMBL/GenBank/DDBJ whole genome shotgun (WGS) entry which is preliminary data.</text>
</comment>
<gene>
    <name evidence="4" type="ORF">D8674_001621</name>
</gene>
<keyword evidence="3 4" id="KW-0808">Transferase</keyword>
<proteinExistence type="inferred from homology"/>
<evidence type="ECO:0000256" key="3">
    <source>
        <dbReference type="ARBA" id="ARBA00022679"/>
    </source>
</evidence>
<evidence type="ECO:0000256" key="1">
    <source>
        <dbReference type="ARBA" id="ARBA00009995"/>
    </source>
</evidence>
<protein>
    <submittedName>
        <fullName evidence="4">UDP-glycosyltransferase 88A1-like</fullName>
    </submittedName>
</protein>
<comment type="similarity">
    <text evidence="1">Belongs to the UDP-glycosyltransferase family.</text>
</comment>
<dbReference type="PANTHER" id="PTHR48048:SF30">
    <property type="entry name" value="GLYCOSYLTRANSFERASE"/>
    <property type="match status" value="1"/>
</dbReference>